<dbReference type="STRING" id="1471761.B0W44_00150"/>
<proteinExistence type="predicted"/>
<protein>
    <submittedName>
        <fullName evidence="1">Inhibitor of sigma-G Gin</fullName>
    </submittedName>
</protein>
<dbReference type="AlphaFoldDB" id="A0A1U9K329"/>
<dbReference type="InterPro" id="IPR019700">
    <property type="entry name" value="Sigma-G_inhibitor_Gin"/>
</dbReference>
<dbReference type="Pfam" id="PF10764">
    <property type="entry name" value="Gin"/>
    <property type="match status" value="1"/>
</dbReference>
<evidence type="ECO:0000313" key="2">
    <source>
        <dbReference type="Proteomes" id="UP000188603"/>
    </source>
</evidence>
<dbReference type="EMBL" id="CP019699">
    <property type="protein sequence ID" value="AQS54442.1"/>
    <property type="molecule type" value="Genomic_DNA"/>
</dbReference>
<keyword evidence="2" id="KW-1185">Reference proteome</keyword>
<dbReference type="OrthoDB" id="2886653at2"/>
<accession>A0A1U9K329</accession>
<name>A0A1U9K329_9BACL</name>
<evidence type="ECO:0000313" key="1">
    <source>
        <dbReference type="EMBL" id="AQS54442.1"/>
    </source>
</evidence>
<organism evidence="1 2">
    <name type="scientific">Novibacillus thermophilus</name>
    <dbReference type="NCBI Taxonomy" id="1471761"/>
    <lineage>
        <taxon>Bacteria</taxon>
        <taxon>Bacillati</taxon>
        <taxon>Bacillota</taxon>
        <taxon>Bacilli</taxon>
        <taxon>Bacillales</taxon>
        <taxon>Thermoactinomycetaceae</taxon>
        <taxon>Novibacillus</taxon>
    </lineage>
</organism>
<sequence length="63" mass="7440">MEQDTIRDASECIICEQKSVKGITVCDQFICESCEQEMIKTDVKEPKYPLFVKRLRRIWLKDA</sequence>
<dbReference type="KEGG" id="ntr:B0W44_00150"/>
<dbReference type="RefSeq" id="WP_077718256.1">
    <property type="nucleotide sequence ID" value="NZ_CP019699.1"/>
</dbReference>
<dbReference type="Proteomes" id="UP000188603">
    <property type="component" value="Chromosome"/>
</dbReference>
<gene>
    <name evidence="1" type="ORF">B0W44_00150</name>
</gene>
<reference evidence="1 2" key="1">
    <citation type="journal article" date="2015" name="Int. J. Syst. Evol. Microbiol.">
        <title>Novibacillus thermophilus gen. nov., sp. nov., a Gram-staining-negative and moderately thermophilic member of the family Thermoactinomycetaceae.</title>
        <authorList>
            <person name="Yang G."/>
            <person name="Chen J."/>
            <person name="Zhou S."/>
        </authorList>
    </citation>
    <scope>NUCLEOTIDE SEQUENCE [LARGE SCALE GENOMIC DNA]</scope>
    <source>
        <strain evidence="1 2">SG-1</strain>
    </source>
</reference>